<protein>
    <submittedName>
        <fullName evidence="1">Uncharacterized protein</fullName>
    </submittedName>
</protein>
<dbReference type="EMBL" id="LAZR01004815">
    <property type="protein sequence ID" value="KKN05352.1"/>
    <property type="molecule type" value="Genomic_DNA"/>
</dbReference>
<gene>
    <name evidence="1" type="ORF">LCGC14_1088160</name>
</gene>
<feature type="non-terminal residue" evidence="1">
    <location>
        <position position="1"/>
    </location>
</feature>
<organism evidence="1">
    <name type="scientific">marine sediment metagenome</name>
    <dbReference type="NCBI Taxonomy" id="412755"/>
    <lineage>
        <taxon>unclassified sequences</taxon>
        <taxon>metagenomes</taxon>
        <taxon>ecological metagenomes</taxon>
    </lineage>
</organism>
<accession>A0A0F9N0W1</accession>
<name>A0A0F9N0W1_9ZZZZ</name>
<reference evidence="1" key="1">
    <citation type="journal article" date="2015" name="Nature">
        <title>Complex archaea that bridge the gap between prokaryotes and eukaryotes.</title>
        <authorList>
            <person name="Spang A."/>
            <person name="Saw J.H."/>
            <person name="Jorgensen S.L."/>
            <person name="Zaremba-Niedzwiedzka K."/>
            <person name="Martijn J."/>
            <person name="Lind A.E."/>
            <person name="van Eijk R."/>
            <person name="Schleper C."/>
            <person name="Guy L."/>
            <person name="Ettema T.J."/>
        </authorList>
    </citation>
    <scope>NUCLEOTIDE SEQUENCE</scope>
</reference>
<dbReference type="AlphaFoldDB" id="A0A0F9N0W1"/>
<sequence>AIINLGQVTPRPSVISGLADALATKKSEVAQMEIDRQDKSRKFFTEAYKGLWKMDQQKRDLFLDSDKGKQFLKASKKYIPEVFDEGGQPIQLPATGGKGFQPKTFGEKVRLEGALTKVKELAKRGLPPDAKTAISVIDGVRNAMFEGQIPDARGKEIIDHYTQFLTPKGNQFTDELGGGQDVGGALNDIFPNPEGFRR</sequence>
<proteinExistence type="predicted"/>
<comment type="caution">
    <text evidence="1">The sequence shown here is derived from an EMBL/GenBank/DDBJ whole genome shotgun (WGS) entry which is preliminary data.</text>
</comment>
<evidence type="ECO:0000313" key="1">
    <source>
        <dbReference type="EMBL" id="KKN05352.1"/>
    </source>
</evidence>